<evidence type="ECO:0000256" key="4">
    <source>
        <dbReference type="ARBA" id="ARBA00023136"/>
    </source>
</evidence>
<protein>
    <submittedName>
        <fullName evidence="6">Uu.00g080460.m01.CDS01</fullName>
    </submittedName>
</protein>
<feature type="transmembrane region" description="Helical" evidence="5">
    <location>
        <begin position="93"/>
        <end position="113"/>
    </location>
</feature>
<dbReference type="PANTHER" id="PTHR31465:SF9">
    <property type="entry name" value="SPHINGOID LONG-CHAIN BASE TRANSPORTER RSB1"/>
    <property type="match status" value="1"/>
</dbReference>
<evidence type="ECO:0000256" key="1">
    <source>
        <dbReference type="ARBA" id="ARBA00004141"/>
    </source>
</evidence>
<keyword evidence="7" id="KW-1185">Reference proteome</keyword>
<sequence length="317" mass="34657">MEESRLIPFGPDATCTLDTCPLEWSVLQYRPSLATNVTFICIYFNLMCIHLWLGIRWKSWWFTGCVVVGTAYNIIGYGGRIMLYQNPFSFNGFLLQIICVGSAPVFYSAAIYVTMKQIVVNLDPSISRLRPNLYYIIFIICDVGALVLQAVGGALSTTTKGSSNVAVDISLVGLSFQVFTTCCFCSLLAEYLIRYFKTKKPPGGSSGSGSVGTRLKLFLCFLGFAVLLILARCAYRVAELNQGYTGGLIHDQPLFIGLEGVLIVLAVSSLCIGHPGFVFKPSGRGLKGLPGNHVEEHGDVMLADRKSPSSDQPRPFV</sequence>
<evidence type="ECO:0000313" key="7">
    <source>
        <dbReference type="Proteomes" id="UP001295740"/>
    </source>
</evidence>
<evidence type="ECO:0000256" key="2">
    <source>
        <dbReference type="ARBA" id="ARBA00022692"/>
    </source>
</evidence>
<dbReference type="PANTHER" id="PTHR31465">
    <property type="entry name" value="PROTEIN RTA1-RELATED"/>
    <property type="match status" value="1"/>
</dbReference>
<reference evidence="6" key="1">
    <citation type="submission" date="2023-10" db="EMBL/GenBank/DDBJ databases">
        <authorList>
            <person name="Hackl T."/>
        </authorList>
    </citation>
    <scope>NUCLEOTIDE SEQUENCE</scope>
</reference>
<keyword evidence="3 5" id="KW-1133">Transmembrane helix</keyword>
<feature type="transmembrane region" description="Helical" evidence="5">
    <location>
        <begin position="133"/>
        <end position="155"/>
    </location>
</feature>
<feature type="transmembrane region" description="Helical" evidence="5">
    <location>
        <begin position="258"/>
        <end position="279"/>
    </location>
</feature>
<organism evidence="6 7">
    <name type="scientific">Anthostomella pinea</name>
    <dbReference type="NCBI Taxonomy" id="933095"/>
    <lineage>
        <taxon>Eukaryota</taxon>
        <taxon>Fungi</taxon>
        <taxon>Dikarya</taxon>
        <taxon>Ascomycota</taxon>
        <taxon>Pezizomycotina</taxon>
        <taxon>Sordariomycetes</taxon>
        <taxon>Xylariomycetidae</taxon>
        <taxon>Xylariales</taxon>
        <taxon>Xylariaceae</taxon>
        <taxon>Anthostomella</taxon>
    </lineage>
</organism>
<dbReference type="InterPro" id="IPR007568">
    <property type="entry name" value="RTA1"/>
</dbReference>
<comment type="subcellular location">
    <subcellularLocation>
        <location evidence="1">Membrane</location>
        <topology evidence="1">Multi-pass membrane protein</topology>
    </subcellularLocation>
</comment>
<feature type="transmembrane region" description="Helical" evidence="5">
    <location>
        <begin position="217"/>
        <end position="238"/>
    </location>
</feature>
<proteinExistence type="predicted"/>
<keyword evidence="4 5" id="KW-0472">Membrane</keyword>
<dbReference type="GO" id="GO:0000324">
    <property type="term" value="C:fungal-type vacuole"/>
    <property type="evidence" value="ECO:0007669"/>
    <property type="project" value="TreeGrafter"/>
</dbReference>
<name>A0AAI8VKZ9_9PEZI</name>
<evidence type="ECO:0000256" key="5">
    <source>
        <dbReference type="SAM" id="Phobius"/>
    </source>
</evidence>
<feature type="transmembrane region" description="Helical" evidence="5">
    <location>
        <begin position="33"/>
        <end position="53"/>
    </location>
</feature>
<dbReference type="EMBL" id="CAUWAG010000010">
    <property type="protein sequence ID" value="CAJ2506860.1"/>
    <property type="molecule type" value="Genomic_DNA"/>
</dbReference>
<accession>A0AAI8VKZ9</accession>
<evidence type="ECO:0000313" key="6">
    <source>
        <dbReference type="EMBL" id="CAJ2506860.1"/>
    </source>
</evidence>
<evidence type="ECO:0000256" key="3">
    <source>
        <dbReference type="ARBA" id="ARBA00022989"/>
    </source>
</evidence>
<keyword evidence="2 5" id="KW-0812">Transmembrane</keyword>
<gene>
    <name evidence="6" type="ORF">KHLLAP_LOCUS7328</name>
</gene>
<feature type="transmembrane region" description="Helical" evidence="5">
    <location>
        <begin position="175"/>
        <end position="196"/>
    </location>
</feature>
<comment type="caution">
    <text evidence="6">The sequence shown here is derived from an EMBL/GenBank/DDBJ whole genome shotgun (WGS) entry which is preliminary data.</text>
</comment>
<dbReference type="Proteomes" id="UP001295740">
    <property type="component" value="Unassembled WGS sequence"/>
</dbReference>
<dbReference type="AlphaFoldDB" id="A0AAI8VKZ9"/>
<dbReference type="GO" id="GO:0005886">
    <property type="term" value="C:plasma membrane"/>
    <property type="evidence" value="ECO:0007669"/>
    <property type="project" value="TreeGrafter"/>
</dbReference>
<dbReference type="Pfam" id="PF04479">
    <property type="entry name" value="RTA1"/>
    <property type="match status" value="1"/>
</dbReference>
<feature type="transmembrane region" description="Helical" evidence="5">
    <location>
        <begin position="60"/>
        <end position="81"/>
    </location>
</feature>